<evidence type="ECO:0000259" key="9">
    <source>
        <dbReference type="PROSITE" id="PS51755"/>
    </source>
</evidence>
<dbReference type="GO" id="GO:0006355">
    <property type="term" value="P:regulation of DNA-templated transcription"/>
    <property type="evidence" value="ECO:0007669"/>
    <property type="project" value="InterPro"/>
</dbReference>
<dbReference type="SUPFAM" id="SSF52172">
    <property type="entry name" value="CheY-like"/>
    <property type="match status" value="1"/>
</dbReference>
<evidence type="ECO:0000256" key="3">
    <source>
        <dbReference type="ARBA" id="ARBA00023015"/>
    </source>
</evidence>
<evidence type="ECO:0000259" key="8">
    <source>
        <dbReference type="PROSITE" id="PS50110"/>
    </source>
</evidence>
<dbReference type="PANTHER" id="PTHR48111">
    <property type="entry name" value="REGULATOR OF RPOS"/>
    <property type="match status" value="1"/>
</dbReference>
<dbReference type="SMART" id="SM00448">
    <property type="entry name" value="REC"/>
    <property type="match status" value="1"/>
</dbReference>
<evidence type="ECO:0000256" key="1">
    <source>
        <dbReference type="ARBA" id="ARBA00022553"/>
    </source>
</evidence>
<dbReference type="PANTHER" id="PTHR48111:SF4">
    <property type="entry name" value="DNA-BINDING DUAL TRANSCRIPTIONAL REGULATOR OMPR"/>
    <property type="match status" value="1"/>
</dbReference>
<evidence type="ECO:0000313" key="10">
    <source>
        <dbReference type="EMBL" id="CAA6820569.1"/>
    </source>
</evidence>
<evidence type="ECO:0000256" key="4">
    <source>
        <dbReference type="ARBA" id="ARBA00023125"/>
    </source>
</evidence>
<reference evidence="10" key="1">
    <citation type="submission" date="2020-01" db="EMBL/GenBank/DDBJ databases">
        <authorList>
            <person name="Meier V. D."/>
            <person name="Meier V D."/>
        </authorList>
    </citation>
    <scope>NUCLEOTIDE SEQUENCE</scope>
    <source>
        <strain evidence="10">HLG_WM_MAG_09</strain>
    </source>
</reference>
<keyword evidence="3" id="KW-0805">Transcription regulation</keyword>
<evidence type="ECO:0000256" key="2">
    <source>
        <dbReference type="ARBA" id="ARBA00023012"/>
    </source>
</evidence>
<gene>
    <name evidence="10" type="ORF">HELGO_WM15658</name>
</gene>
<keyword evidence="5" id="KW-0804">Transcription</keyword>
<name>A0A6S6U1G5_9GAMM</name>
<protein>
    <submittedName>
        <fullName evidence="10">Two-component system, OmpR family, response regulator BaeR</fullName>
    </submittedName>
</protein>
<dbReference type="InterPro" id="IPR001867">
    <property type="entry name" value="OmpR/PhoB-type_DNA-bd"/>
</dbReference>
<dbReference type="Pfam" id="PF00486">
    <property type="entry name" value="Trans_reg_C"/>
    <property type="match status" value="1"/>
</dbReference>
<feature type="domain" description="Response regulatory" evidence="8">
    <location>
        <begin position="3"/>
        <end position="116"/>
    </location>
</feature>
<keyword evidence="2" id="KW-0902">Two-component regulatory system</keyword>
<dbReference type="PROSITE" id="PS51755">
    <property type="entry name" value="OMPR_PHOB"/>
    <property type="match status" value="1"/>
</dbReference>
<dbReference type="EMBL" id="CACVAT010000348">
    <property type="protein sequence ID" value="CAA6820569.1"/>
    <property type="molecule type" value="Genomic_DNA"/>
</dbReference>
<dbReference type="Pfam" id="PF00072">
    <property type="entry name" value="Response_reg"/>
    <property type="match status" value="1"/>
</dbReference>
<feature type="domain" description="OmpR/PhoB-type" evidence="9">
    <location>
        <begin position="123"/>
        <end position="223"/>
    </location>
</feature>
<dbReference type="CDD" id="cd00383">
    <property type="entry name" value="trans_reg_C"/>
    <property type="match status" value="1"/>
</dbReference>
<dbReference type="FunFam" id="3.40.50.2300:FF:000001">
    <property type="entry name" value="DNA-binding response regulator PhoB"/>
    <property type="match status" value="1"/>
</dbReference>
<dbReference type="Gene3D" id="1.10.10.10">
    <property type="entry name" value="Winged helix-like DNA-binding domain superfamily/Winged helix DNA-binding domain"/>
    <property type="match status" value="1"/>
</dbReference>
<dbReference type="InterPro" id="IPR039420">
    <property type="entry name" value="WalR-like"/>
</dbReference>
<accession>A0A6S6U1G5</accession>
<keyword evidence="4 7" id="KW-0238">DNA-binding</keyword>
<dbReference type="InterPro" id="IPR016032">
    <property type="entry name" value="Sig_transdc_resp-reg_C-effctor"/>
</dbReference>
<keyword evidence="1 6" id="KW-0597">Phosphoprotein</keyword>
<dbReference type="InterPro" id="IPR001789">
    <property type="entry name" value="Sig_transdc_resp-reg_receiver"/>
</dbReference>
<dbReference type="InterPro" id="IPR036388">
    <property type="entry name" value="WH-like_DNA-bd_sf"/>
</dbReference>
<evidence type="ECO:0000256" key="7">
    <source>
        <dbReference type="PROSITE-ProRule" id="PRU01091"/>
    </source>
</evidence>
<organism evidence="10">
    <name type="scientific">uncultured Thiotrichaceae bacterium</name>
    <dbReference type="NCBI Taxonomy" id="298394"/>
    <lineage>
        <taxon>Bacteria</taxon>
        <taxon>Pseudomonadati</taxon>
        <taxon>Pseudomonadota</taxon>
        <taxon>Gammaproteobacteria</taxon>
        <taxon>Thiotrichales</taxon>
        <taxon>Thiotrichaceae</taxon>
        <taxon>environmental samples</taxon>
    </lineage>
</organism>
<dbReference type="GO" id="GO:0032993">
    <property type="term" value="C:protein-DNA complex"/>
    <property type="evidence" value="ECO:0007669"/>
    <property type="project" value="TreeGrafter"/>
</dbReference>
<feature type="modified residue" description="4-aspartylphosphate" evidence="6">
    <location>
        <position position="52"/>
    </location>
</feature>
<dbReference type="PROSITE" id="PS50110">
    <property type="entry name" value="RESPONSE_REGULATORY"/>
    <property type="match status" value="1"/>
</dbReference>
<feature type="DNA-binding region" description="OmpR/PhoB-type" evidence="7">
    <location>
        <begin position="123"/>
        <end position="223"/>
    </location>
</feature>
<evidence type="ECO:0000256" key="5">
    <source>
        <dbReference type="ARBA" id="ARBA00023163"/>
    </source>
</evidence>
<dbReference type="AlphaFoldDB" id="A0A6S6U1G5"/>
<sequence>MDTILVVEDEPKLAEVLLEYLQQSGFATHWIARGDEVMDWVKAESPDLVILDLMLPGKDGIEIFRELRQFAPIPVIMATAKVDEIDRLIGLELGADDYVCKPYGPRELVARVKNILRRALMSPQEIKAQSGVETDPERMEAKLDGEVLNLTPVEFRLLHHLSGNPGKVYTRAQLLNFVYDDHRVVTDRAIDSHVKNLRRKMEESQPECNAIQSIYGMGYKFDY</sequence>
<dbReference type="GO" id="GO:0000976">
    <property type="term" value="F:transcription cis-regulatory region binding"/>
    <property type="evidence" value="ECO:0007669"/>
    <property type="project" value="TreeGrafter"/>
</dbReference>
<dbReference type="SMART" id="SM00862">
    <property type="entry name" value="Trans_reg_C"/>
    <property type="match status" value="1"/>
</dbReference>
<proteinExistence type="predicted"/>
<dbReference type="GO" id="GO:0005829">
    <property type="term" value="C:cytosol"/>
    <property type="evidence" value="ECO:0007669"/>
    <property type="project" value="TreeGrafter"/>
</dbReference>
<dbReference type="Gene3D" id="6.10.250.690">
    <property type="match status" value="1"/>
</dbReference>
<dbReference type="GO" id="GO:0000156">
    <property type="term" value="F:phosphorelay response regulator activity"/>
    <property type="evidence" value="ECO:0007669"/>
    <property type="project" value="TreeGrafter"/>
</dbReference>
<evidence type="ECO:0000256" key="6">
    <source>
        <dbReference type="PROSITE-ProRule" id="PRU00169"/>
    </source>
</evidence>
<dbReference type="SUPFAM" id="SSF46894">
    <property type="entry name" value="C-terminal effector domain of the bipartite response regulators"/>
    <property type="match status" value="1"/>
</dbReference>
<dbReference type="InterPro" id="IPR011006">
    <property type="entry name" value="CheY-like_superfamily"/>
</dbReference>
<dbReference type="Gene3D" id="3.40.50.2300">
    <property type="match status" value="1"/>
</dbReference>